<keyword evidence="3" id="KW-1185">Reference proteome</keyword>
<comment type="caution">
    <text evidence="2">The sequence shown here is derived from an EMBL/GenBank/DDBJ whole genome shotgun (WGS) entry which is preliminary data.</text>
</comment>
<dbReference type="Proteomes" id="UP000758701">
    <property type="component" value="Unassembled WGS sequence"/>
</dbReference>
<evidence type="ECO:0000313" key="3">
    <source>
        <dbReference type="Proteomes" id="UP000758701"/>
    </source>
</evidence>
<organism evidence="2 3">
    <name type="scientific">Streptomyces olivaceus</name>
    <dbReference type="NCBI Taxonomy" id="47716"/>
    <lineage>
        <taxon>Bacteria</taxon>
        <taxon>Bacillati</taxon>
        <taxon>Actinomycetota</taxon>
        <taxon>Actinomycetes</taxon>
        <taxon>Kitasatosporales</taxon>
        <taxon>Streptomycetaceae</taxon>
        <taxon>Streptomyces</taxon>
    </lineage>
</organism>
<feature type="region of interest" description="Disordered" evidence="1">
    <location>
        <begin position="74"/>
        <end position="93"/>
    </location>
</feature>
<reference evidence="2 3" key="1">
    <citation type="submission" date="2021-06" db="EMBL/GenBank/DDBJ databases">
        <title>Ecological speciation of a Streptomyces species isolated from different habitats and geographic origins.</title>
        <authorList>
            <person name="Wang J."/>
        </authorList>
    </citation>
    <scope>NUCLEOTIDE SEQUENCE [LARGE SCALE GENOMIC DNA]</scope>
    <source>
        <strain evidence="2 3">FXJ8.012</strain>
    </source>
</reference>
<gene>
    <name evidence="2" type="ORF">KVH32_06565</name>
</gene>
<proteinExistence type="predicted"/>
<feature type="compositionally biased region" description="Low complexity" evidence="1">
    <location>
        <begin position="74"/>
        <end position="90"/>
    </location>
</feature>
<dbReference type="EMBL" id="JAHSTP010000002">
    <property type="protein sequence ID" value="MBZ6150831.1"/>
    <property type="molecule type" value="Genomic_DNA"/>
</dbReference>
<sequence length="144" mass="14685">MPVRAVAEVVRPEASGVRHACDVVGRPSVALLAGCVPAVFTLGGRGSGVSRRLHQPAANGSYLEADLRADLAARPRASARRSPTAPAATRQPCATTPTGVVAWCMGPGQVWLVGQARSAQGHDGLVVVAVARAVCDQGPAEFVG</sequence>
<evidence type="ECO:0000256" key="1">
    <source>
        <dbReference type="SAM" id="MobiDB-lite"/>
    </source>
</evidence>
<protein>
    <submittedName>
        <fullName evidence="2">Uncharacterized protein</fullName>
    </submittedName>
</protein>
<accession>A0ABS7VYP9</accession>
<name>A0ABS7VYP9_STROV</name>
<evidence type="ECO:0000313" key="2">
    <source>
        <dbReference type="EMBL" id="MBZ6150831.1"/>
    </source>
</evidence>